<dbReference type="Gene3D" id="3.30.360.10">
    <property type="entry name" value="Dihydrodipicolinate Reductase, domain 2"/>
    <property type="match status" value="1"/>
</dbReference>
<dbReference type="SUPFAM" id="SSF55347">
    <property type="entry name" value="Glyceraldehyde-3-phosphate dehydrogenase-like, C-terminal domain"/>
    <property type="match status" value="1"/>
</dbReference>
<dbReference type="SUPFAM" id="SSF51735">
    <property type="entry name" value="NAD(P)-binding Rossmann-fold domains"/>
    <property type="match status" value="1"/>
</dbReference>
<name>A0A0F9M1A3_9ZZZZ</name>
<accession>A0A0F9M1A3</accession>
<gene>
    <name evidence="2" type="ORF">LCGC14_1440920</name>
</gene>
<evidence type="ECO:0000313" key="2">
    <source>
        <dbReference type="EMBL" id="KKM70415.1"/>
    </source>
</evidence>
<feature type="domain" description="Semialdehyde dehydrogenase NAD-binding" evidence="1">
    <location>
        <begin position="8"/>
        <end position="124"/>
    </location>
</feature>
<dbReference type="PANTHER" id="PTHR46278">
    <property type="entry name" value="DEHYDROGENASE, PUTATIVE-RELATED"/>
    <property type="match status" value="1"/>
</dbReference>
<reference evidence="2" key="1">
    <citation type="journal article" date="2015" name="Nature">
        <title>Complex archaea that bridge the gap between prokaryotes and eukaryotes.</title>
        <authorList>
            <person name="Spang A."/>
            <person name="Saw J.H."/>
            <person name="Jorgensen S.L."/>
            <person name="Zaremba-Niedzwiedzka K."/>
            <person name="Martijn J."/>
            <person name="Lind A.E."/>
            <person name="van Eijk R."/>
            <person name="Schleper C."/>
            <person name="Guy L."/>
            <person name="Ettema T.J."/>
        </authorList>
    </citation>
    <scope>NUCLEOTIDE SEQUENCE</scope>
</reference>
<dbReference type="SMART" id="SM00859">
    <property type="entry name" value="Semialdhyde_dh"/>
    <property type="match status" value="1"/>
</dbReference>
<evidence type="ECO:0000259" key="1">
    <source>
        <dbReference type="SMART" id="SM00859"/>
    </source>
</evidence>
<dbReference type="PANTHER" id="PTHR46278:SF2">
    <property type="entry name" value="ASPARTATE-SEMIALDEHYDE DEHYDROGENASE"/>
    <property type="match status" value="1"/>
</dbReference>
<sequence>MRETKKPRIALIGSDSMRGKEIKNVLSQKKFPLKDIDFFDPDVEEEYSKLTQFRGEPKVVHHLDKESLSGCDLVFLAADKKVNQAFGTLANKQKFKAIDLSETFNAEEKIPVVVAGVNDEIVLKKRPGLIANPHPVTVVLSHLFHVVLKEFGLLKAVSFVLQPVSAYEESGIKELADQSYAFLNSSSLSKKVFKEQIAFNFLSNTEKADKNGFSSVEKQITSEIRRVLHPRRFLLSL</sequence>
<dbReference type="CDD" id="cd17894">
    <property type="entry name" value="ASADH_USG1_N"/>
    <property type="match status" value="1"/>
</dbReference>
<dbReference type="GO" id="GO:0016620">
    <property type="term" value="F:oxidoreductase activity, acting on the aldehyde or oxo group of donors, NAD or NADP as acceptor"/>
    <property type="evidence" value="ECO:0007669"/>
    <property type="project" value="InterPro"/>
</dbReference>
<proteinExistence type="predicted"/>
<dbReference type="AlphaFoldDB" id="A0A0F9M1A3"/>
<protein>
    <recommendedName>
        <fullName evidence="1">Semialdehyde dehydrogenase NAD-binding domain-containing protein</fullName>
    </recommendedName>
</protein>
<dbReference type="InterPro" id="IPR000534">
    <property type="entry name" value="Semialdehyde_DH_NAD-bd"/>
</dbReference>
<dbReference type="Gene3D" id="3.40.50.720">
    <property type="entry name" value="NAD(P)-binding Rossmann-like Domain"/>
    <property type="match status" value="1"/>
</dbReference>
<dbReference type="InterPro" id="IPR036291">
    <property type="entry name" value="NAD(P)-bd_dom_sf"/>
</dbReference>
<comment type="caution">
    <text evidence="2">The sequence shown here is derived from an EMBL/GenBank/DDBJ whole genome shotgun (WGS) entry which is preliminary data.</text>
</comment>
<dbReference type="Pfam" id="PF01118">
    <property type="entry name" value="Semialdhyde_dh"/>
    <property type="match status" value="1"/>
</dbReference>
<organism evidence="2">
    <name type="scientific">marine sediment metagenome</name>
    <dbReference type="NCBI Taxonomy" id="412755"/>
    <lineage>
        <taxon>unclassified sequences</taxon>
        <taxon>metagenomes</taxon>
        <taxon>ecological metagenomes</taxon>
    </lineage>
</organism>
<dbReference type="GO" id="GO:0051287">
    <property type="term" value="F:NAD binding"/>
    <property type="evidence" value="ECO:0007669"/>
    <property type="project" value="InterPro"/>
</dbReference>
<feature type="non-terminal residue" evidence="2">
    <location>
        <position position="237"/>
    </location>
</feature>
<dbReference type="EMBL" id="LAZR01009822">
    <property type="protein sequence ID" value="KKM70415.1"/>
    <property type="molecule type" value="Genomic_DNA"/>
</dbReference>